<dbReference type="Pfam" id="PF01075">
    <property type="entry name" value="Glyco_transf_9"/>
    <property type="match status" value="1"/>
</dbReference>
<dbReference type="InterPro" id="IPR051199">
    <property type="entry name" value="LPS_LOS_Heptosyltrfase"/>
</dbReference>
<evidence type="ECO:0000256" key="1">
    <source>
        <dbReference type="ARBA" id="ARBA00022676"/>
    </source>
</evidence>
<keyword evidence="5" id="KW-1185">Reference proteome</keyword>
<dbReference type="RefSeq" id="WP_103707603.1">
    <property type="nucleotide sequence ID" value="NZ_PQGA01000029.1"/>
</dbReference>
<evidence type="ECO:0000313" key="4">
    <source>
        <dbReference type="EMBL" id="POR45806.1"/>
    </source>
</evidence>
<dbReference type="PANTHER" id="PTHR30160">
    <property type="entry name" value="TETRAACYLDISACCHARIDE 4'-KINASE-RELATED"/>
    <property type="match status" value="1"/>
</dbReference>
<evidence type="ECO:0000313" key="5">
    <source>
        <dbReference type="Proteomes" id="UP000237381"/>
    </source>
</evidence>
<dbReference type="SUPFAM" id="SSF53756">
    <property type="entry name" value="UDP-Glycosyltransferase/glycogen phosphorylase"/>
    <property type="match status" value="1"/>
</dbReference>
<dbReference type="CDD" id="cd03789">
    <property type="entry name" value="GT9_LPS_heptosyltransferase"/>
    <property type="match status" value="1"/>
</dbReference>
<proteinExistence type="predicted"/>
<dbReference type="EMBL" id="PQGA01000029">
    <property type="protein sequence ID" value="POR45806.1"/>
    <property type="molecule type" value="Genomic_DNA"/>
</dbReference>
<gene>
    <name evidence="4" type="ORF">B0G62_12931</name>
</gene>
<dbReference type="OrthoDB" id="9797795at2"/>
<organism evidence="4 5">
    <name type="scientific">Paraburkholderia eburnea</name>
    <dbReference type="NCBI Taxonomy" id="1189126"/>
    <lineage>
        <taxon>Bacteria</taxon>
        <taxon>Pseudomonadati</taxon>
        <taxon>Pseudomonadota</taxon>
        <taxon>Betaproteobacteria</taxon>
        <taxon>Burkholderiales</taxon>
        <taxon>Burkholderiaceae</taxon>
        <taxon>Paraburkholderia</taxon>
    </lineage>
</organism>
<sequence length="396" mass="42576">MNGTPFPRAPLQAHARTPGVAPAAAPWDAEVRRILCVRLDNMGDVLMTTPALHALRESAPRRHITLLASPAGAAIARHLPDVDDVIEYDAPWSNATRSPASGDEAALLAQLRAGSFDAAAIFTVYSQNPLPAATLCFLAGIERRLAHCRENPYALLTHWIPDREPHAELRHEVERQLAMVRSVGARVTDARLRLRVSPAARATLADKLRMRGVEPSVRCVVVHPGASAASRRYPAALHARALDLIAPAAPGPIVLTGSLQEAALTAEVSSYMSAPTRARVIDCAGAFTLAELIALLEQAALLIANNSGPVHLAAALGTPVVDLYALTNPQHTPWMTPHRLLYRDVDCRWCYRSICPEGHHACLRSVPPAEVARAAHELLGYAPPLPARAVVPVHIV</sequence>
<dbReference type="AlphaFoldDB" id="A0A2S4LTM9"/>
<name>A0A2S4LTM9_9BURK</name>
<feature type="region of interest" description="Disordered" evidence="3">
    <location>
        <begin position="1"/>
        <end position="22"/>
    </location>
</feature>
<keyword evidence="1" id="KW-0328">Glycosyltransferase</keyword>
<dbReference type="GO" id="GO:0008713">
    <property type="term" value="F:ADP-heptose-lipopolysaccharide heptosyltransferase activity"/>
    <property type="evidence" value="ECO:0007669"/>
    <property type="project" value="TreeGrafter"/>
</dbReference>
<dbReference type="Gene3D" id="3.40.50.2000">
    <property type="entry name" value="Glycogen Phosphorylase B"/>
    <property type="match status" value="2"/>
</dbReference>
<comment type="caution">
    <text evidence="4">The sequence shown here is derived from an EMBL/GenBank/DDBJ whole genome shotgun (WGS) entry which is preliminary data.</text>
</comment>
<dbReference type="GO" id="GO:0009244">
    <property type="term" value="P:lipopolysaccharide core region biosynthetic process"/>
    <property type="evidence" value="ECO:0007669"/>
    <property type="project" value="TreeGrafter"/>
</dbReference>
<dbReference type="PANTHER" id="PTHR30160:SF1">
    <property type="entry name" value="LIPOPOLYSACCHARIDE 1,2-N-ACETYLGLUCOSAMINETRANSFERASE-RELATED"/>
    <property type="match status" value="1"/>
</dbReference>
<evidence type="ECO:0000256" key="2">
    <source>
        <dbReference type="ARBA" id="ARBA00022679"/>
    </source>
</evidence>
<reference evidence="4 5" key="1">
    <citation type="submission" date="2018-01" db="EMBL/GenBank/DDBJ databases">
        <title>Genomic Encyclopedia of Type Strains, Phase III (KMG-III): the genomes of soil and plant-associated and newly described type strains.</title>
        <authorList>
            <person name="Whitman W."/>
        </authorList>
    </citation>
    <scope>NUCLEOTIDE SEQUENCE [LARGE SCALE GENOMIC DNA]</scope>
    <source>
        <strain evidence="4 5">JCM 18070</strain>
    </source>
</reference>
<dbReference type="GO" id="GO:0005829">
    <property type="term" value="C:cytosol"/>
    <property type="evidence" value="ECO:0007669"/>
    <property type="project" value="TreeGrafter"/>
</dbReference>
<dbReference type="Proteomes" id="UP000237381">
    <property type="component" value="Unassembled WGS sequence"/>
</dbReference>
<evidence type="ECO:0000256" key="3">
    <source>
        <dbReference type="SAM" id="MobiDB-lite"/>
    </source>
</evidence>
<keyword evidence="2 4" id="KW-0808">Transferase</keyword>
<dbReference type="InterPro" id="IPR002201">
    <property type="entry name" value="Glyco_trans_9"/>
</dbReference>
<accession>A0A2S4LTM9</accession>
<protein>
    <submittedName>
        <fullName evidence="4">Lipopolysaccharide heptosyltransferase II</fullName>
    </submittedName>
</protein>